<evidence type="ECO:0000313" key="2">
    <source>
        <dbReference type="EMBL" id="AOM79125.1"/>
    </source>
</evidence>
<evidence type="ECO:0000313" key="3">
    <source>
        <dbReference type="Proteomes" id="UP000094313"/>
    </source>
</evidence>
<dbReference type="RefSeq" id="WP_069380788.1">
    <property type="nucleotide sequence ID" value="NZ_CP017141.1"/>
</dbReference>
<dbReference type="Gene3D" id="3.10.450.50">
    <property type="match status" value="1"/>
</dbReference>
<dbReference type="AlphaFoldDB" id="A0A1D7QKC3"/>
<evidence type="ECO:0000259" key="1">
    <source>
        <dbReference type="Pfam" id="PF14534"/>
    </source>
</evidence>
<dbReference type="KEGG" id="psty:BFS30_19295"/>
<dbReference type="Pfam" id="PF14534">
    <property type="entry name" value="DUF4440"/>
    <property type="match status" value="1"/>
</dbReference>
<accession>A0A1D7QKC3</accession>
<dbReference type="InterPro" id="IPR032710">
    <property type="entry name" value="NTF2-like_dom_sf"/>
</dbReference>
<dbReference type="EMBL" id="CP017141">
    <property type="protein sequence ID" value="AOM79125.1"/>
    <property type="molecule type" value="Genomic_DNA"/>
</dbReference>
<protein>
    <recommendedName>
        <fullName evidence="1">DUF4440 domain-containing protein</fullName>
    </recommendedName>
</protein>
<organism evidence="2 3">
    <name type="scientific">Pedobacter steynii</name>
    <dbReference type="NCBI Taxonomy" id="430522"/>
    <lineage>
        <taxon>Bacteria</taxon>
        <taxon>Pseudomonadati</taxon>
        <taxon>Bacteroidota</taxon>
        <taxon>Sphingobacteriia</taxon>
        <taxon>Sphingobacteriales</taxon>
        <taxon>Sphingobacteriaceae</taxon>
        <taxon>Pedobacter</taxon>
    </lineage>
</organism>
<dbReference type="InterPro" id="IPR027843">
    <property type="entry name" value="DUF4440"/>
</dbReference>
<dbReference type="OrthoDB" id="7375768at2"/>
<sequence length="131" mass="14877">MNSLNNTSFFKRQEEEAIRLSRMDSNMAISNQDVAGVAKYWMEDIVVISGEGGQYSGKAKLLKVWKDMFSKKSPSFERLPSAIVIGDSGILAWESGSWSYKTEPFRGNYSAMWRKINGVWMTQSELFVSLD</sequence>
<dbReference type="SUPFAM" id="SSF54427">
    <property type="entry name" value="NTF2-like"/>
    <property type="match status" value="1"/>
</dbReference>
<feature type="domain" description="DUF4440" evidence="1">
    <location>
        <begin position="28"/>
        <end position="121"/>
    </location>
</feature>
<gene>
    <name evidence="2" type="ORF">BFS30_19295</name>
</gene>
<keyword evidence="3" id="KW-1185">Reference proteome</keyword>
<dbReference type="Proteomes" id="UP000094313">
    <property type="component" value="Chromosome"/>
</dbReference>
<name>A0A1D7QKC3_9SPHI</name>
<proteinExistence type="predicted"/>
<reference evidence="2 3" key="1">
    <citation type="submission" date="2016-08" db="EMBL/GenBank/DDBJ databases">
        <authorList>
            <person name="Seilhamer J.J."/>
        </authorList>
    </citation>
    <scope>NUCLEOTIDE SEQUENCE [LARGE SCALE GENOMIC DNA]</scope>
    <source>
        <strain evidence="2 3">DX4</strain>
    </source>
</reference>